<dbReference type="AlphaFoldDB" id="A0A7R8CD58"/>
<keyword evidence="4" id="KW-1185">Reference proteome</keyword>
<feature type="transmembrane region" description="Helical" evidence="2">
    <location>
        <begin position="12"/>
        <end position="31"/>
    </location>
</feature>
<dbReference type="InterPro" id="IPR027967">
    <property type="entry name" value="DUF4612"/>
</dbReference>
<dbReference type="Proteomes" id="UP000675881">
    <property type="component" value="Chromosome 1"/>
</dbReference>
<protein>
    <submittedName>
        <fullName evidence="3">(salmon louse) hypothetical protein</fullName>
    </submittedName>
</protein>
<evidence type="ECO:0000256" key="1">
    <source>
        <dbReference type="SAM" id="MobiDB-lite"/>
    </source>
</evidence>
<feature type="compositionally biased region" description="Polar residues" evidence="1">
    <location>
        <begin position="157"/>
        <end position="174"/>
    </location>
</feature>
<keyword evidence="2" id="KW-0472">Membrane</keyword>
<organism evidence="3 4">
    <name type="scientific">Lepeophtheirus salmonis</name>
    <name type="common">Salmon louse</name>
    <name type="synonym">Caligus salmonis</name>
    <dbReference type="NCBI Taxonomy" id="72036"/>
    <lineage>
        <taxon>Eukaryota</taxon>
        <taxon>Metazoa</taxon>
        <taxon>Ecdysozoa</taxon>
        <taxon>Arthropoda</taxon>
        <taxon>Crustacea</taxon>
        <taxon>Multicrustacea</taxon>
        <taxon>Hexanauplia</taxon>
        <taxon>Copepoda</taxon>
        <taxon>Siphonostomatoida</taxon>
        <taxon>Caligidae</taxon>
        <taxon>Lepeophtheirus</taxon>
    </lineage>
</organism>
<feature type="region of interest" description="Disordered" evidence="1">
    <location>
        <begin position="82"/>
        <end position="106"/>
    </location>
</feature>
<accession>A0A7R8CD58</accession>
<feature type="compositionally biased region" description="Basic residues" evidence="1">
    <location>
        <begin position="175"/>
        <end position="185"/>
    </location>
</feature>
<keyword evidence="2" id="KW-1133">Transmembrane helix</keyword>
<evidence type="ECO:0000313" key="4">
    <source>
        <dbReference type="Proteomes" id="UP000675881"/>
    </source>
</evidence>
<reference evidence="3" key="1">
    <citation type="submission" date="2021-02" db="EMBL/GenBank/DDBJ databases">
        <authorList>
            <person name="Bekaert M."/>
        </authorList>
    </citation>
    <scope>NUCLEOTIDE SEQUENCE</scope>
    <source>
        <strain evidence="3">IoA-00</strain>
    </source>
</reference>
<feature type="region of interest" description="Disordered" evidence="1">
    <location>
        <begin position="147"/>
        <end position="185"/>
    </location>
</feature>
<evidence type="ECO:0000313" key="3">
    <source>
        <dbReference type="EMBL" id="CAF2778017.1"/>
    </source>
</evidence>
<dbReference type="EMBL" id="HG994580">
    <property type="protein sequence ID" value="CAF2778017.1"/>
    <property type="molecule type" value="Genomic_DNA"/>
</dbReference>
<proteinExistence type="predicted"/>
<evidence type="ECO:0000256" key="2">
    <source>
        <dbReference type="SAM" id="Phobius"/>
    </source>
</evidence>
<dbReference type="Pfam" id="PF15389">
    <property type="entry name" value="DUF4612"/>
    <property type="match status" value="1"/>
</dbReference>
<sequence length="185" mass="21546">MWALSTDREQNYTISQGVYMYLGLIMIYDCINLLEIKKNMCILAVESEWDVDKVLPSLKTTDITFFDFGTREFLSDTSLMHKQESGESSTLNPSSIEESQSQIQRHQRLNQERKIARSKTDVSSSQINFFKMLDEKIEKGFVIDEEEEEKPIDKFQNKNLQTSNYSLPQNNPAFHNKKILQTRSS</sequence>
<name>A0A7R8CD58_LEPSM</name>
<gene>
    <name evidence="3" type="ORF">LSAA_1349</name>
</gene>
<dbReference type="OrthoDB" id="5919401at2759"/>
<keyword evidence="2" id="KW-0812">Transmembrane</keyword>
<feature type="compositionally biased region" description="Low complexity" evidence="1">
    <location>
        <begin position="94"/>
        <end position="104"/>
    </location>
</feature>